<dbReference type="SUPFAM" id="SSF51735">
    <property type="entry name" value="NAD(P)-binding Rossmann-fold domains"/>
    <property type="match status" value="1"/>
</dbReference>
<gene>
    <name evidence="1" type="ORF">ACFQ3F_18775</name>
</gene>
<protein>
    <recommendedName>
        <fullName evidence="3">SDR family NAD(P)-dependent oxidoreductase</fullName>
    </recommendedName>
</protein>
<dbReference type="InterPro" id="IPR036291">
    <property type="entry name" value="NAD(P)-bd_dom_sf"/>
</dbReference>
<comment type="caution">
    <text evidence="1">The sequence shown here is derived from an EMBL/GenBank/DDBJ whole genome shotgun (WGS) entry which is preliminary data.</text>
</comment>
<reference evidence="2" key="1">
    <citation type="journal article" date="2019" name="Int. J. Syst. Evol. Microbiol.">
        <title>The Global Catalogue of Microorganisms (GCM) 10K type strain sequencing project: providing services to taxonomists for standard genome sequencing and annotation.</title>
        <authorList>
            <consortium name="The Broad Institute Genomics Platform"/>
            <consortium name="The Broad Institute Genome Sequencing Center for Infectious Disease"/>
            <person name="Wu L."/>
            <person name="Ma J."/>
        </authorList>
    </citation>
    <scope>NUCLEOTIDE SEQUENCE [LARGE SCALE GENOMIC DNA]</scope>
    <source>
        <strain evidence="2">CCUG 52478</strain>
    </source>
</reference>
<dbReference type="RefSeq" id="WP_367920372.1">
    <property type="nucleotide sequence ID" value="NZ_BAABAC010000030.1"/>
</dbReference>
<keyword evidence="2" id="KW-1185">Reference proteome</keyword>
<accession>A0ABW3W436</accession>
<organism evidence="1 2">
    <name type="scientific">Nocardioides ginsengisoli</name>
    <dbReference type="NCBI Taxonomy" id="363868"/>
    <lineage>
        <taxon>Bacteria</taxon>
        <taxon>Bacillati</taxon>
        <taxon>Actinomycetota</taxon>
        <taxon>Actinomycetes</taxon>
        <taxon>Propionibacteriales</taxon>
        <taxon>Nocardioidaceae</taxon>
        <taxon>Nocardioides</taxon>
    </lineage>
</organism>
<proteinExistence type="predicted"/>
<evidence type="ECO:0000313" key="1">
    <source>
        <dbReference type="EMBL" id="MFD1249851.1"/>
    </source>
</evidence>
<evidence type="ECO:0008006" key="3">
    <source>
        <dbReference type="Google" id="ProtNLM"/>
    </source>
</evidence>
<dbReference type="Proteomes" id="UP001597229">
    <property type="component" value="Unassembled WGS sequence"/>
</dbReference>
<sequence>MTATVVLGPKTRLGREVVRRLGAAPVLAIARDAADVSAVAAATGLGTLDIVDASTGKLGARVAELGDGPVRLIVAALGPVHPVKPDFEADLAAVRRDLDIVDQVLGSGRPVEVVLVSTVIALAPGDDRRYYGGWKSLLEQLLEQHTARYGAALAVLYPGRLRSGRAAKPWQRLHASYDRLARVVLDEDTAPGVRRTVGADSRIWLAVRSISFALRSLGLSTGRQRNALGGAHGGGATGSDSRE</sequence>
<evidence type="ECO:0000313" key="2">
    <source>
        <dbReference type="Proteomes" id="UP001597229"/>
    </source>
</evidence>
<name>A0ABW3W436_9ACTN</name>
<dbReference type="EMBL" id="JBHTLX010000023">
    <property type="protein sequence ID" value="MFD1249851.1"/>
    <property type="molecule type" value="Genomic_DNA"/>
</dbReference>